<evidence type="ECO:0000256" key="1">
    <source>
        <dbReference type="SAM" id="MobiDB-lite"/>
    </source>
</evidence>
<comment type="caution">
    <text evidence="2">The sequence shown here is derived from an EMBL/GenBank/DDBJ whole genome shotgun (WGS) entry which is preliminary data.</text>
</comment>
<accession>A0ABN9VIY8</accession>
<reference evidence="2" key="1">
    <citation type="submission" date="2023-10" db="EMBL/GenBank/DDBJ databases">
        <authorList>
            <person name="Chen Y."/>
            <person name="Shah S."/>
            <person name="Dougan E. K."/>
            <person name="Thang M."/>
            <person name="Chan C."/>
        </authorList>
    </citation>
    <scope>NUCLEOTIDE SEQUENCE [LARGE SCALE GENOMIC DNA]</scope>
</reference>
<feature type="region of interest" description="Disordered" evidence="1">
    <location>
        <begin position="20"/>
        <end position="58"/>
    </location>
</feature>
<proteinExistence type="predicted"/>
<gene>
    <name evidence="2" type="ORF">PCOR1329_LOCUS58478</name>
</gene>
<dbReference type="EMBL" id="CAUYUJ010017253">
    <property type="protein sequence ID" value="CAK0873216.1"/>
    <property type="molecule type" value="Genomic_DNA"/>
</dbReference>
<evidence type="ECO:0000313" key="3">
    <source>
        <dbReference type="Proteomes" id="UP001189429"/>
    </source>
</evidence>
<evidence type="ECO:0000313" key="2">
    <source>
        <dbReference type="EMBL" id="CAK0873216.1"/>
    </source>
</evidence>
<dbReference type="Proteomes" id="UP001189429">
    <property type="component" value="Unassembled WGS sequence"/>
</dbReference>
<protein>
    <submittedName>
        <fullName evidence="2">Uncharacterized protein</fullName>
    </submittedName>
</protein>
<keyword evidence="3" id="KW-1185">Reference proteome</keyword>
<organism evidence="2 3">
    <name type="scientific">Prorocentrum cordatum</name>
    <dbReference type="NCBI Taxonomy" id="2364126"/>
    <lineage>
        <taxon>Eukaryota</taxon>
        <taxon>Sar</taxon>
        <taxon>Alveolata</taxon>
        <taxon>Dinophyceae</taxon>
        <taxon>Prorocentrales</taxon>
        <taxon>Prorocentraceae</taxon>
        <taxon>Prorocentrum</taxon>
    </lineage>
</organism>
<sequence length="134" mass="15066">MPRRLSLPLVWHLRRLPRPAQCTTPGAATKSPQRTPGHGSAGKSTHFPPEVPMDPSDPEAISIKVKRMLSADRLNSVFHRFKKDGEVHKDALAPALTFIGYHPVAEWINEVAEKVSAYTTVDIREFRSIVEQYQ</sequence>
<feature type="non-terminal residue" evidence="2">
    <location>
        <position position="134"/>
    </location>
</feature>
<name>A0ABN9VIY8_9DINO</name>
<feature type="compositionally biased region" description="Polar residues" evidence="1">
    <location>
        <begin position="21"/>
        <end position="34"/>
    </location>
</feature>